<proteinExistence type="predicted"/>
<sequence length="73" mass="7743">MRPPCVRDGGSLSAVNRVGEHEAGLTDRHTQTGEPEGSPAAARPYGRALAKDERIPLRGSSGVLVRLSNLVDH</sequence>
<evidence type="ECO:0000256" key="1">
    <source>
        <dbReference type="SAM" id="MobiDB-lite"/>
    </source>
</evidence>
<feature type="compositionally biased region" description="Basic and acidic residues" evidence="1">
    <location>
        <begin position="18"/>
        <end position="31"/>
    </location>
</feature>
<dbReference type="AlphaFoldDB" id="A0A375IIR8"/>
<protein>
    <submittedName>
        <fullName evidence="2">Uncharacterized protein</fullName>
    </submittedName>
</protein>
<reference evidence="2 3" key="1">
    <citation type="submission" date="2018-01" db="EMBL/GenBank/DDBJ databases">
        <authorList>
            <person name="Gaut B.S."/>
            <person name="Morton B.R."/>
            <person name="Clegg M.T."/>
            <person name="Duvall M.R."/>
        </authorList>
    </citation>
    <scope>NUCLEOTIDE SEQUENCE [LARGE SCALE GENOMIC DNA]</scope>
    <source>
        <strain evidence="2">Cupriavidus taiwanensis LMG 19425</strain>
    </source>
</reference>
<evidence type="ECO:0000313" key="3">
    <source>
        <dbReference type="Proteomes" id="UP000255505"/>
    </source>
</evidence>
<name>A0A375IIR8_9BURK</name>
<dbReference type="EMBL" id="LT991976">
    <property type="protein sequence ID" value="SPK74000.1"/>
    <property type="molecule type" value="Genomic_DNA"/>
</dbReference>
<feature type="region of interest" description="Disordered" evidence="1">
    <location>
        <begin position="1"/>
        <end position="44"/>
    </location>
</feature>
<accession>A0A375IIR8</accession>
<evidence type="ECO:0000313" key="2">
    <source>
        <dbReference type="EMBL" id="SPK74000.1"/>
    </source>
</evidence>
<gene>
    <name evidence="2" type="ORF">CT19425_120242</name>
</gene>
<organism evidence="2 3">
    <name type="scientific">Cupriavidus taiwanensis</name>
    <dbReference type="NCBI Taxonomy" id="164546"/>
    <lineage>
        <taxon>Bacteria</taxon>
        <taxon>Pseudomonadati</taxon>
        <taxon>Pseudomonadota</taxon>
        <taxon>Betaproteobacteria</taxon>
        <taxon>Burkholderiales</taxon>
        <taxon>Burkholderiaceae</taxon>
        <taxon>Cupriavidus</taxon>
    </lineage>
</organism>
<dbReference type="Proteomes" id="UP000255505">
    <property type="component" value="Chromosome I"/>
</dbReference>